<dbReference type="InterPro" id="IPR011650">
    <property type="entry name" value="Peptidase_M20_dimer"/>
</dbReference>
<feature type="binding site" evidence="10">
    <location>
        <position position="421"/>
    </location>
    <ligand>
        <name>Zn(2+)</name>
        <dbReference type="ChEBI" id="CHEBI:29105"/>
        <label>2</label>
    </ligand>
</feature>
<dbReference type="Gene3D" id="3.40.630.10">
    <property type="entry name" value="Zn peptidases"/>
    <property type="match status" value="1"/>
</dbReference>
<keyword evidence="5 10" id="KW-0479">Metal-binding</keyword>
<evidence type="ECO:0000313" key="13">
    <source>
        <dbReference type="Proteomes" id="UP001151699"/>
    </source>
</evidence>
<evidence type="ECO:0000256" key="10">
    <source>
        <dbReference type="PIRSR" id="PIRSR036696-2"/>
    </source>
</evidence>
<evidence type="ECO:0000256" key="7">
    <source>
        <dbReference type="ARBA" id="ARBA00022833"/>
    </source>
</evidence>
<dbReference type="PANTHER" id="PTHR45892">
    <property type="entry name" value="AMINOACYLASE-1"/>
    <property type="match status" value="1"/>
</dbReference>
<reference evidence="12" key="1">
    <citation type="submission" date="2022-07" db="EMBL/GenBank/DDBJ databases">
        <authorList>
            <person name="Trinca V."/>
            <person name="Uliana J.V.C."/>
            <person name="Torres T.T."/>
            <person name="Ward R.J."/>
            <person name="Monesi N."/>
        </authorList>
    </citation>
    <scope>NUCLEOTIDE SEQUENCE</scope>
    <source>
        <strain evidence="12">HSMRA1968</strain>
        <tissue evidence="12">Whole embryos</tissue>
    </source>
</reference>
<comment type="cofactor">
    <cofactor evidence="10">
        <name>Zn(2+)</name>
        <dbReference type="ChEBI" id="CHEBI:29105"/>
    </cofactor>
    <text evidence="10">Binds 2 Zn(2+) ions per subunit.</text>
</comment>
<evidence type="ECO:0000256" key="9">
    <source>
        <dbReference type="PIRSR" id="PIRSR036696-1"/>
    </source>
</evidence>
<dbReference type="InterPro" id="IPR010159">
    <property type="entry name" value="N-acyl_aa_amidohydrolase"/>
</dbReference>
<dbReference type="PROSITE" id="PS00758">
    <property type="entry name" value="ARGE_DAPE_CPG2_1"/>
    <property type="match status" value="1"/>
</dbReference>
<dbReference type="EC" id="3.5.1.14" evidence="3"/>
<evidence type="ECO:0000256" key="4">
    <source>
        <dbReference type="ARBA" id="ARBA00022490"/>
    </source>
</evidence>
<keyword evidence="7 10" id="KW-0862">Zinc</keyword>
<protein>
    <recommendedName>
        <fullName evidence="3">N-acyl-aliphatic-L-amino acid amidohydrolase</fullName>
        <ecNumber evidence="3">3.5.1.14</ecNumber>
    </recommendedName>
    <alternativeName>
        <fullName evidence="8">N-acyl-L-amino-acid amidohydrolase</fullName>
    </alternativeName>
</protein>
<organism evidence="12 13">
    <name type="scientific">Pseudolycoriella hygida</name>
    <dbReference type="NCBI Taxonomy" id="35572"/>
    <lineage>
        <taxon>Eukaryota</taxon>
        <taxon>Metazoa</taxon>
        <taxon>Ecdysozoa</taxon>
        <taxon>Arthropoda</taxon>
        <taxon>Hexapoda</taxon>
        <taxon>Insecta</taxon>
        <taxon>Pterygota</taxon>
        <taxon>Neoptera</taxon>
        <taxon>Endopterygota</taxon>
        <taxon>Diptera</taxon>
        <taxon>Nematocera</taxon>
        <taxon>Sciaroidea</taxon>
        <taxon>Sciaridae</taxon>
        <taxon>Pseudolycoriella</taxon>
    </lineage>
</organism>
<dbReference type="Gene3D" id="1.10.150.900">
    <property type="match status" value="1"/>
</dbReference>
<comment type="subcellular location">
    <subcellularLocation>
        <location evidence="1">Cytoplasm</location>
    </subcellularLocation>
</comment>
<dbReference type="Proteomes" id="UP001151699">
    <property type="component" value="Unassembled WGS sequence"/>
</dbReference>
<dbReference type="GO" id="GO:0006520">
    <property type="term" value="P:amino acid metabolic process"/>
    <property type="evidence" value="ECO:0007669"/>
    <property type="project" value="InterPro"/>
</dbReference>
<dbReference type="GO" id="GO:0046872">
    <property type="term" value="F:metal ion binding"/>
    <property type="evidence" value="ECO:0007669"/>
    <property type="project" value="UniProtKB-KW"/>
</dbReference>
<dbReference type="PIRSF" id="PIRSF036696">
    <property type="entry name" value="ACY-1"/>
    <property type="match status" value="1"/>
</dbReference>
<feature type="binding site" evidence="10">
    <location>
        <position position="223"/>
    </location>
    <ligand>
        <name>Zn(2+)</name>
        <dbReference type="ChEBI" id="CHEBI:29105"/>
        <label>1</label>
    </ligand>
</feature>
<dbReference type="Gene3D" id="3.30.70.360">
    <property type="match status" value="1"/>
</dbReference>
<comment type="caution">
    <text evidence="12">The sequence shown here is derived from an EMBL/GenBank/DDBJ whole genome shotgun (WGS) entry which is preliminary data.</text>
</comment>
<feature type="active site" evidence="9">
    <location>
        <position position="129"/>
    </location>
</feature>
<dbReference type="InterPro" id="IPR002933">
    <property type="entry name" value="Peptidase_M20"/>
</dbReference>
<keyword evidence="4" id="KW-0963">Cytoplasm</keyword>
<dbReference type="OrthoDB" id="3064516at2759"/>
<evidence type="ECO:0000256" key="8">
    <source>
        <dbReference type="ARBA" id="ARBA00029656"/>
    </source>
</evidence>
<dbReference type="InterPro" id="IPR036264">
    <property type="entry name" value="Bact_exopeptidase_dim_dom"/>
</dbReference>
<keyword evidence="13" id="KW-1185">Reference proteome</keyword>
<accession>A0A9Q0MIX3</accession>
<feature type="binding site" evidence="10">
    <location>
        <position position="160"/>
    </location>
    <ligand>
        <name>Zn(2+)</name>
        <dbReference type="ChEBI" id="CHEBI:29105"/>
        <label>1</label>
    </ligand>
</feature>
<dbReference type="GO" id="GO:0004046">
    <property type="term" value="F:aminoacylase activity"/>
    <property type="evidence" value="ECO:0007669"/>
    <property type="project" value="UniProtKB-EC"/>
</dbReference>
<evidence type="ECO:0000256" key="2">
    <source>
        <dbReference type="ARBA" id="ARBA00006247"/>
    </source>
</evidence>
<feature type="binding site" evidence="10">
    <location>
        <position position="196"/>
    </location>
    <ligand>
        <name>Zn(2+)</name>
        <dbReference type="ChEBI" id="CHEBI:29105"/>
        <label>2</label>
    </ligand>
</feature>
<evidence type="ECO:0000256" key="5">
    <source>
        <dbReference type="ARBA" id="ARBA00022723"/>
    </source>
</evidence>
<evidence type="ECO:0000313" key="12">
    <source>
        <dbReference type="EMBL" id="KAJ6625687.1"/>
    </source>
</evidence>
<dbReference type="GO" id="GO:0005737">
    <property type="term" value="C:cytoplasm"/>
    <property type="evidence" value="ECO:0007669"/>
    <property type="project" value="UniProtKB-SubCell"/>
</dbReference>
<feature type="binding site" evidence="10">
    <location>
        <position position="160"/>
    </location>
    <ligand>
        <name>Zn(2+)</name>
        <dbReference type="ChEBI" id="CHEBI:29105"/>
        <label>2</label>
    </ligand>
</feature>
<dbReference type="InterPro" id="IPR052083">
    <property type="entry name" value="Aminoacylase-1_M20A"/>
</dbReference>
<feature type="active site" description="Proton acceptor" evidence="9">
    <location>
        <position position="195"/>
    </location>
</feature>
<sequence>MTSVIVGIILGVVLPGNEPEESVYKMEELPESSPWYGNEEIRIFRQYLTFPTMPPDINYSNCRLPPGAKVSQVNLFTEPTVKFLQQQASSLDLPVSIYYPVNQENPVVVMTWHGLDPSLSSVLLNSHMDVVPVFEEFWTHPPFAAEVDEEGRIFARGAQDTKSIGMLYLAGIRALKKRGAQRLKRTIHISFVPDEEMGGSYGLGSFVQSADFKALKIGYAMDEGMASETNEITVTNDERCTWRIQFTCHGDAGHGSILFDNTSGESFSKLVKKLMERRKTEAEKIKNLDLVSYANVTTINLTILKGGVQANVIPPELTATFDVRLAVNADHDEFQREINQWIEDAGGNITVNYLIKDPKANKTLADEKNPMWIALQNTAKEMDLVINPGVIPGATDMAYLRALDIPAFGFSPLVNTPVLMHDHDEFVKASTYLEGIDIYRSLIFNLGQM</sequence>
<dbReference type="Pfam" id="PF01546">
    <property type="entry name" value="Peptidase_M20"/>
    <property type="match status" value="1"/>
</dbReference>
<dbReference type="EMBL" id="WJQU01003335">
    <property type="protein sequence ID" value="KAJ6625687.1"/>
    <property type="molecule type" value="Genomic_DNA"/>
</dbReference>
<evidence type="ECO:0000256" key="1">
    <source>
        <dbReference type="ARBA" id="ARBA00004496"/>
    </source>
</evidence>
<dbReference type="SUPFAM" id="SSF55031">
    <property type="entry name" value="Bacterial exopeptidase dimerisation domain"/>
    <property type="match status" value="1"/>
</dbReference>
<name>A0A9Q0MIX3_9DIPT</name>
<feature type="binding site" evidence="10">
    <location>
        <position position="127"/>
    </location>
    <ligand>
        <name>Zn(2+)</name>
        <dbReference type="ChEBI" id="CHEBI:29105"/>
        <label>1</label>
    </ligand>
</feature>
<proteinExistence type="inferred from homology"/>
<dbReference type="InterPro" id="IPR001261">
    <property type="entry name" value="ArgE/DapE_CS"/>
</dbReference>
<dbReference type="AlphaFoldDB" id="A0A9Q0MIX3"/>
<dbReference type="FunFam" id="3.30.70.360:FF:000005">
    <property type="entry name" value="Putative Aminoacylase-1"/>
    <property type="match status" value="1"/>
</dbReference>
<gene>
    <name evidence="12" type="primary">ACY1_0</name>
    <name evidence="12" type="ORF">Bhyg_16837</name>
</gene>
<keyword evidence="6" id="KW-0378">Hydrolase</keyword>
<evidence type="ECO:0000256" key="6">
    <source>
        <dbReference type="ARBA" id="ARBA00022801"/>
    </source>
</evidence>
<comment type="similarity">
    <text evidence="2">Belongs to the peptidase M20A family.</text>
</comment>
<feature type="domain" description="Peptidase M20 dimerisation" evidence="11">
    <location>
        <begin position="244"/>
        <end position="347"/>
    </location>
</feature>
<evidence type="ECO:0000259" key="11">
    <source>
        <dbReference type="Pfam" id="PF07687"/>
    </source>
</evidence>
<evidence type="ECO:0000256" key="3">
    <source>
        <dbReference type="ARBA" id="ARBA00011913"/>
    </source>
</evidence>
<dbReference type="NCBIfam" id="TIGR01880">
    <property type="entry name" value="Ac-peptdase-euk"/>
    <property type="match status" value="1"/>
</dbReference>
<dbReference type="SUPFAM" id="SSF53187">
    <property type="entry name" value="Zn-dependent exopeptidases"/>
    <property type="match status" value="1"/>
</dbReference>
<dbReference type="Pfam" id="PF07687">
    <property type="entry name" value="M20_dimer"/>
    <property type="match status" value="1"/>
</dbReference>
<dbReference type="PROSITE" id="PS00759">
    <property type="entry name" value="ARGE_DAPE_CPG2_2"/>
    <property type="match status" value="1"/>
</dbReference>
<dbReference type="PANTHER" id="PTHR45892:SF1">
    <property type="entry name" value="AMINOACYLASE-1"/>
    <property type="match status" value="1"/>
</dbReference>